<keyword evidence="2" id="KW-1185">Reference proteome</keyword>
<proteinExistence type="predicted"/>
<evidence type="ECO:0000313" key="2">
    <source>
        <dbReference type="Proteomes" id="UP000094444"/>
    </source>
</evidence>
<evidence type="ECO:0000313" key="1">
    <source>
        <dbReference type="EMBL" id="POS71958.1"/>
    </source>
</evidence>
<gene>
    <name evidence="1" type="ORF">DHEL01_v209646</name>
</gene>
<accession>A0A2P5HNZ4</accession>
<dbReference type="InParanoid" id="A0A2P5HNZ4"/>
<organism evidence="1 2">
    <name type="scientific">Diaporthe helianthi</name>
    <dbReference type="NCBI Taxonomy" id="158607"/>
    <lineage>
        <taxon>Eukaryota</taxon>
        <taxon>Fungi</taxon>
        <taxon>Dikarya</taxon>
        <taxon>Ascomycota</taxon>
        <taxon>Pezizomycotina</taxon>
        <taxon>Sordariomycetes</taxon>
        <taxon>Sordariomycetidae</taxon>
        <taxon>Diaporthales</taxon>
        <taxon>Diaporthaceae</taxon>
        <taxon>Diaporthe</taxon>
    </lineage>
</organism>
<reference evidence="1" key="1">
    <citation type="submission" date="2017-09" db="EMBL/GenBank/DDBJ databases">
        <title>Polyketide synthases of a Diaporthe helianthi virulent isolate.</title>
        <authorList>
            <person name="Baroncelli R."/>
        </authorList>
    </citation>
    <scope>NUCLEOTIDE SEQUENCE [LARGE SCALE GENOMIC DNA]</scope>
    <source>
        <strain evidence="1">7/96</strain>
    </source>
</reference>
<name>A0A2P5HNZ4_DIAHE</name>
<sequence>MAMFQADLGLSHEIDLKGDKIGNQRDVRSEGYASFHQHWGSGNSELATTTHRGFMPITATVPSSISLGWTE</sequence>
<dbReference type="AlphaFoldDB" id="A0A2P5HNZ4"/>
<dbReference type="Proteomes" id="UP000094444">
    <property type="component" value="Unassembled WGS sequence"/>
</dbReference>
<dbReference type="EMBL" id="MAVT02001124">
    <property type="protein sequence ID" value="POS71958.1"/>
    <property type="molecule type" value="Genomic_DNA"/>
</dbReference>
<comment type="caution">
    <text evidence="1">The sequence shown here is derived from an EMBL/GenBank/DDBJ whole genome shotgun (WGS) entry which is preliminary data.</text>
</comment>
<protein>
    <submittedName>
        <fullName evidence="1">Uncharacterized protein</fullName>
    </submittedName>
</protein>